<dbReference type="EMBL" id="BAABLV010000024">
    <property type="protein sequence ID" value="GAA4898465.1"/>
    <property type="molecule type" value="Genomic_DNA"/>
</dbReference>
<organism evidence="2 3">
    <name type="scientific">Tessaracoccus lubricantis</name>
    <dbReference type="NCBI Taxonomy" id="545543"/>
    <lineage>
        <taxon>Bacteria</taxon>
        <taxon>Bacillati</taxon>
        <taxon>Actinomycetota</taxon>
        <taxon>Actinomycetes</taxon>
        <taxon>Propionibacteriales</taxon>
        <taxon>Propionibacteriaceae</taxon>
        <taxon>Tessaracoccus</taxon>
    </lineage>
</organism>
<evidence type="ECO:0000256" key="1">
    <source>
        <dbReference type="SAM" id="Phobius"/>
    </source>
</evidence>
<gene>
    <name evidence="2" type="ORF">GCM10025789_15470</name>
</gene>
<dbReference type="Proteomes" id="UP001501521">
    <property type="component" value="Unassembled WGS sequence"/>
</dbReference>
<evidence type="ECO:0000313" key="3">
    <source>
        <dbReference type="Proteomes" id="UP001501521"/>
    </source>
</evidence>
<proteinExistence type="predicted"/>
<reference evidence="3" key="1">
    <citation type="journal article" date="2019" name="Int. J. Syst. Evol. Microbiol.">
        <title>The Global Catalogue of Microorganisms (GCM) 10K type strain sequencing project: providing services to taxonomists for standard genome sequencing and annotation.</title>
        <authorList>
            <consortium name="The Broad Institute Genomics Platform"/>
            <consortium name="The Broad Institute Genome Sequencing Center for Infectious Disease"/>
            <person name="Wu L."/>
            <person name="Ma J."/>
        </authorList>
    </citation>
    <scope>NUCLEOTIDE SEQUENCE [LARGE SCALE GENOMIC DNA]</scope>
    <source>
        <strain evidence="3">JCM 19125</strain>
    </source>
</reference>
<protein>
    <recommendedName>
        <fullName evidence="4">YwiC-like family protein</fullName>
    </recommendedName>
</protein>
<feature type="transmembrane region" description="Helical" evidence="1">
    <location>
        <begin position="155"/>
        <end position="176"/>
    </location>
</feature>
<feature type="transmembrane region" description="Helical" evidence="1">
    <location>
        <begin position="72"/>
        <end position="92"/>
    </location>
</feature>
<dbReference type="Pfam" id="PF14256">
    <property type="entry name" value="YwiC"/>
    <property type="match status" value="1"/>
</dbReference>
<keyword evidence="1" id="KW-0812">Transmembrane</keyword>
<feature type="transmembrane region" description="Helical" evidence="1">
    <location>
        <begin position="42"/>
        <end position="60"/>
    </location>
</feature>
<name>A0ABP9FKW2_9ACTN</name>
<keyword evidence="1" id="KW-1133">Transmembrane helix</keyword>
<comment type="caution">
    <text evidence="2">The sequence shown here is derived from an EMBL/GenBank/DDBJ whole genome shotgun (WGS) entry which is preliminary data.</text>
</comment>
<keyword evidence="3" id="KW-1185">Reference proteome</keyword>
<feature type="transmembrane region" description="Helical" evidence="1">
    <location>
        <begin position="12"/>
        <end position="30"/>
    </location>
</feature>
<sequence length="254" mass="27298">MAGKSSRGWLTNQHGAWAMIIVPFLVGLVLVSPHRPLDLGDAALGVTWLIGYFAFNALVLAIKAAPRRRPEYLPAAGVYGGIAVAAGLATLWFRGWELLLWAPVYAVLLGAALWLAASKRERSVLSGVLTIVASCGLMAVLRSTGDGGAVRPEEVAVMVAITAYFVGTVFHVKALIRERNNPHSAPRSLAYHGVLAALVLAAVVVGWLNWAWLLWASALVARAWWMPRERRRPAQIGVVEIVLSAAALLLVLFA</sequence>
<dbReference type="RefSeq" id="WP_345581459.1">
    <property type="nucleotide sequence ID" value="NZ_BAABLV010000024.1"/>
</dbReference>
<evidence type="ECO:0000313" key="2">
    <source>
        <dbReference type="EMBL" id="GAA4898465.1"/>
    </source>
</evidence>
<feature type="transmembrane region" description="Helical" evidence="1">
    <location>
        <begin position="98"/>
        <end position="117"/>
    </location>
</feature>
<dbReference type="InterPro" id="IPR025576">
    <property type="entry name" value="YwiC"/>
</dbReference>
<accession>A0ABP9FKW2</accession>
<evidence type="ECO:0008006" key="4">
    <source>
        <dbReference type="Google" id="ProtNLM"/>
    </source>
</evidence>
<keyword evidence="1" id="KW-0472">Membrane</keyword>
<feature type="transmembrane region" description="Helical" evidence="1">
    <location>
        <begin position="188"/>
        <end position="213"/>
    </location>
</feature>
<feature type="transmembrane region" description="Helical" evidence="1">
    <location>
        <begin position="233"/>
        <end position="253"/>
    </location>
</feature>
<feature type="transmembrane region" description="Helical" evidence="1">
    <location>
        <begin position="124"/>
        <end position="143"/>
    </location>
</feature>